<name>A0AC60PWK3_IXOPE</name>
<gene>
    <name evidence="1" type="ORF">HPB47_027322</name>
</gene>
<evidence type="ECO:0000313" key="2">
    <source>
        <dbReference type="Proteomes" id="UP000805193"/>
    </source>
</evidence>
<evidence type="ECO:0000313" key="1">
    <source>
        <dbReference type="EMBL" id="KAG0425524.1"/>
    </source>
</evidence>
<organism evidence="1 2">
    <name type="scientific">Ixodes persulcatus</name>
    <name type="common">Taiga tick</name>
    <dbReference type="NCBI Taxonomy" id="34615"/>
    <lineage>
        <taxon>Eukaryota</taxon>
        <taxon>Metazoa</taxon>
        <taxon>Ecdysozoa</taxon>
        <taxon>Arthropoda</taxon>
        <taxon>Chelicerata</taxon>
        <taxon>Arachnida</taxon>
        <taxon>Acari</taxon>
        <taxon>Parasitiformes</taxon>
        <taxon>Ixodida</taxon>
        <taxon>Ixodoidea</taxon>
        <taxon>Ixodidae</taxon>
        <taxon>Ixodinae</taxon>
        <taxon>Ixodes</taxon>
    </lineage>
</organism>
<protein>
    <submittedName>
        <fullName evidence="1">Uncharacterized protein</fullName>
    </submittedName>
</protein>
<accession>A0AC60PWK3</accession>
<dbReference type="EMBL" id="JABSTQ010009828">
    <property type="protein sequence ID" value="KAG0425524.1"/>
    <property type="molecule type" value="Genomic_DNA"/>
</dbReference>
<proteinExistence type="predicted"/>
<comment type="caution">
    <text evidence="1">The sequence shown here is derived from an EMBL/GenBank/DDBJ whole genome shotgun (WGS) entry which is preliminary data.</text>
</comment>
<sequence length="225" mass="25165">MLSPASGAAVLWLTLFFISKSHAIPGESKIASTSTVVKVRLFYESYCPFSQRFITDQLWPTYEKLGKLVEIRLVPFGLATMKKITRKDAKKVIEIKCHHGNEECRANMIQTCAIAMTNARYRSLEYVNCMSASKSPLDVAQACAGAIGLNWKVIDRCVKSKLGSLLFYKMGQKTWALVPHINYVPYIEVDGRHSKLFQEEAMSNLFGLVCSRLGSAKPDICNVSQ</sequence>
<keyword evidence="2" id="KW-1185">Reference proteome</keyword>
<reference evidence="1 2" key="1">
    <citation type="journal article" date="2020" name="Cell">
        <title>Large-Scale Comparative Analyses of Tick Genomes Elucidate Their Genetic Diversity and Vector Capacities.</title>
        <authorList>
            <consortium name="Tick Genome and Microbiome Consortium (TIGMIC)"/>
            <person name="Jia N."/>
            <person name="Wang J."/>
            <person name="Shi W."/>
            <person name="Du L."/>
            <person name="Sun Y."/>
            <person name="Zhan W."/>
            <person name="Jiang J.F."/>
            <person name="Wang Q."/>
            <person name="Zhang B."/>
            <person name="Ji P."/>
            <person name="Bell-Sakyi L."/>
            <person name="Cui X.M."/>
            <person name="Yuan T.T."/>
            <person name="Jiang B.G."/>
            <person name="Yang W.F."/>
            <person name="Lam T.T."/>
            <person name="Chang Q.C."/>
            <person name="Ding S.J."/>
            <person name="Wang X.J."/>
            <person name="Zhu J.G."/>
            <person name="Ruan X.D."/>
            <person name="Zhao L."/>
            <person name="Wei J.T."/>
            <person name="Ye R.Z."/>
            <person name="Que T.C."/>
            <person name="Du C.H."/>
            <person name="Zhou Y.H."/>
            <person name="Cheng J.X."/>
            <person name="Dai P.F."/>
            <person name="Guo W.B."/>
            <person name="Han X.H."/>
            <person name="Huang E.J."/>
            <person name="Li L.F."/>
            <person name="Wei W."/>
            <person name="Gao Y.C."/>
            <person name="Liu J.Z."/>
            <person name="Shao H.Z."/>
            <person name="Wang X."/>
            <person name="Wang C.C."/>
            <person name="Yang T.C."/>
            <person name="Huo Q.B."/>
            <person name="Li W."/>
            <person name="Chen H.Y."/>
            <person name="Chen S.E."/>
            <person name="Zhou L.G."/>
            <person name="Ni X.B."/>
            <person name="Tian J.H."/>
            <person name="Sheng Y."/>
            <person name="Liu T."/>
            <person name="Pan Y.S."/>
            <person name="Xia L.Y."/>
            <person name="Li J."/>
            <person name="Zhao F."/>
            <person name="Cao W.C."/>
        </authorList>
    </citation>
    <scope>NUCLEOTIDE SEQUENCE [LARGE SCALE GENOMIC DNA]</scope>
    <source>
        <strain evidence="1">Iper-2018</strain>
    </source>
</reference>
<dbReference type="Proteomes" id="UP000805193">
    <property type="component" value="Unassembled WGS sequence"/>
</dbReference>